<dbReference type="Proteomes" id="UP001229421">
    <property type="component" value="Unassembled WGS sequence"/>
</dbReference>
<keyword evidence="3" id="KW-1185">Reference proteome</keyword>
<evidence type="ECO:0000313" key="3">
    <source>
        <dbReference type="Proteomes" id="UP001229421"/>
    </source>
</evidence>
<sequence>MIVMICKFPDADTDSDSFALQRGSSHPGPLAKGHPRSANRDKASVLTRPPFHVKHSIINLRSRKILYLLSNTI</sequence>
<dbReference type="AlphaFoldDB" id="A0AAD8KNM3"/>
<gene>
    <name evidence="2" type="ORF">QVD17_18871</name>
</gene>
<accession>A0AAD8KNM3</accession>
<name>A0AAD8KNM3_TARER</name>
<comment type="caution">
    <text evidence="2">The sequence shown here is derived from an EMBL/GenBank/DDBJ whole genome shotgun (WGS) entry which is preliminary data.</text>
</comment>
<reference evidence="2" key="1">
    <citation type="journal article" date="2023" name="bioRxiv">
        <title>Improved chromosome-level genome assembly for marigold (Tagetes erecta).</title>
        <authorList>
            <person name="Jiang F."/>
            <person name="Yuan L."/>
            <person name="Wang S."/>
            <person name="Wang H."/>
            <person name="Xu D."/>
            <person name="Wang A."/>
            <person name="Fan W."/>
        </authorList>
    </citation>
    <scope>NUCLEOTIDE SEQUENCE</scope>
    <source>
        <strain evidence="2">WSJ</strain>
        <tissue evidence="2">Leaf</tissue>
    </source>
</reference>
<evidence type="ECO:0000313" key="2">
    <source>
        <dbReference type="EMBL" id="KAK1423567.1"/>
    </source>
</evidence>
<protein>
    <submittedName>
        <fullName evidence="2">Uncharacterized protein</fullName>
    </submittedName>
</protein>
<evidence type="ECO:0000256" key="1">
    <source>
        <dbReference type="SAM" id="MobiDB-lite"/>
    </source>
</evidence>
<proteinExistence type="predicted"/>
<feature type="region of interest" description="Disordered" evidence="1">
    <location>
        <begin position="17"/>
        <end position="45"/>
    </location>
</feature>
<dbReference type="EMBL" id="JAUHHV010000005">
    <property type="protein sequence ID" value="KAK1423567.1"/>
    <property type="molecule type" value="Genomic_DNA"/>
</dbReference>
<organism evidence="2 3">
    <name type="scientific">Tagetes erecta</name>
    <name type="common">African marigold</name>
    <dbReference type="NCBI Taxonomy" id="13708"/>
    <lineage>
        <taxon>Eukaryota</taxon>
        <taxon>Viridiplantae</taxon>
        <taxon>Streptophyta</taxon>
        <taxon>Embryophyta</taxon>
        <taxon>Tracheophyta</taxon>
        <taxon>Spermatophyta</taxon>
        <taxon>Magnoliopsida</taxon>
        <taxon>eudicotyledons</taxon>
        <taxon>Gunneridae</taxon>
        <taxon>Pentapetalae</taxon>
        <taxon>asterids</taxon>
        <taxon>campanulids</taxon>
        <taxon>Asterales</taxon>
        <taxon>Asteraceae</taxon>
        <taxon>Asteroideae</taxon>
        <taxon>Heliantheae alliance</taxon>
        <taxon>Tageteae</taxon>
        <taxon>Tagetes</taxon>
    </lineage>
</organism>